<feature type="DNA-binding region" description="H-T-H motif" evidence="4">
    <location>
        <begin position="59"/>
        <end position="78"/>
    </location>
</feature>
<proteinExistence type="predicted"/>
<dbReference type="Gene3D" id="1.10.357.10">
    <property type="entry name" value="Tetracycline Repressor, domain 2"/>
    <property type="match status" value="1"/>
</dbReference>
<evidence type="ECO:0000259" key="5">
    <source>
        <dbReference type="PROSITE" id="PS50977"/>
    </source>
</evidence>
<dbReference type="Pfam" id="PF02909">
    <property type="entry name" value="TetR_C_1"/>
    <property type="match status" value="1"/>
</dbReference>
<dbReference type="PANTHER" id="PTHR30055:SF151">
    <property type="entry name" value="TRANSCRIPTIONAL REGULATORY PROTEIN"/>
    <property type="match status" value="1"/>
</dbReference>
<keyword evidence="7" id="KW-1185">Reference proteome</keyword>
<comment type="caution">
    <text evidence="6">The sequence shown here is derived from an EMBL/GenBank/DDBJ whole genome shotgun (WGS) entry which is preliminary data.</text>
</comment>
<gene>
    <name evidence="6" type="ORF">ETD83_04865</name>
</gene>
<evidence type="ECO:0000256" key="2">
    <source>
        <dbReference type="ARBA" id="ARBA00023125"/>
    </source>
</evidence>
<dbReference type="AlphaFoldDB" id="A0A5C4JJA1"/>
<dbReference type="InterPro" id="IPR050109">
    <property type="entry name" value="HTH-type_TetR-like_transc_reg"/>
</dbReference>
<accession>A0A5C4JJA1</accession>
<sequence length="258" mass="28924">MATEHGDDRDLGRSLKLLWGDRTRPPRGRPPGLTLDRIVAAAVEVADDLALAEGLEALSMRRVATHLGVGTMSLYRYVPGKSELLDLMLDRVIEGPADQEPERCADEGHGWRQILAADARGHYRLCLDHPWYPFVDQSRPLLGPNSLRGLDRLLGRMRRFGSDDRTLMMLIGVQYDYVNGVARSHINELRAVARTGVTNEEFWAEQGPTLERALSSGDFPVMASLDEKTFDFSHEQLFEFGLDRLHDGFASLLDTPAR</sequence>
<feature type="domain" description="HTH tetR-type" evidence="5">
    <location>
        <begin position="36"/>
        <end position="96"/>
    </location>
</feature>
<evidence type="ECO:0000313" key="7">
    <source>
        <dbReference type="Proteomes" id="UP000309174"/>
    </source>
</evidence>
<protein>
    <submittedName>
        <fullName evidence="6">TetR/AcrR family transcriptional regulator</fullName>
    </submittedName>
</protein>
<dbReference type="GO" id="GO:0003700">
    <property type="term" value="F:DNA-binding transcription factor activity"/>
    <property type="evidence" value="ECO:0007669"/>
    <property type="project" value="TreeGrafter"/>
</dbReference>
<dbReference type="OrthoDB" id="2570341at2"/>
<dbReference type="Gene3D" id="1.10.10.60">
    <property type="entry name" value="Homeodomain-like"/>
    <property type="match status" value="1"/>
</dbReference>
<dbReference type="InterPro" id="IPR004111">
    <property type="entry name" value="Repressor_TetR_C"/>
</dbReference>
<dbReference type="Pfam" id="PF00440">
    <property type="entry name" value="TetR_N"/>
    <property type="match status" value="1"/>
</dbReference>
<evidence type="ECO:0000256" key="4">
    <source>
        <dbReference type="PROSITE-ProRule" id="PRU00335"/>
    </source>
</evidence>
<reference evidence="6 7" key="1">
    <citation type="submission" date="2019-05" db="EMBL/GenBank/DDBJ databases">
        <title>Draft genome sequence of Actinomadura sp. 14C53.</title>
        <authorList>
            <person name="Saricaoglu S."/>
            <person name="Isik K."/>
        </authorList>
    </citation>
    <scope>NUCLEOTIDE SEQUENCE [LARGE SCALE GENOMIC DNA]</scope>
    <source>
        <strain evidence="6 7">14C53</strain>
    </source>
</reference>
<dbReference type="PROSITE" id="PS50977">
    <property type="entry name" value="HTH_TETR_2"/>
    <property type="match status" value="1"/>
</dbReference>
<dbReference type="GO" id="GO:0045892">
    <property type="term" value="P:negative regulation of DNA-templated transcription"/>
    <property type="evidence" value="ECO:0007669"/>
    <property type="project" value="InterPro"/>
</dbReference>
<dbReference type="InterPro" id="IPR036271">
    <property type="entry name" value="Tet_transcr_reg_TetR-rel_C_sf"/>
</dbReference>
<dbReference type="GO" id="GO:0000976">
    <property type="term" value="F:transcription cis-regulatory region binding"/>
    <property type="evidence" value="ECO:0007669"/>
    <property type="project" value="TreeGrafter"/>
</dbReference>
<organism evidence="6 7">
    <name type="scientific">Actinomadura soli</name>
    <dbReference type="NCBI Taxonomy" id="2508997"/>
    <lineage>
        <taxon>Bacteria</taxon>
        <taxon>Bacillati</taxon>
        <taxon>Actinomycetota</taxon>
        <taxon>Actinomycetes</taxon>
        <taxon>Streptosporangiales</taxon>
        <taxon>Thermomonosporaceae</taxon>
        <taxon>Actinomadura</taxon>
    </lineage>
</organism>
<dbReference type="EMBL" id="VCKW01000015">
    <property type="protein sequence ID" value="TMR06428.1"/>
    <property type="molecule type" value="Genomic_DNA"/>
</dbReference>
<dbReference type="InterPro" id="IPR009057">
    <property type="entry name" value="Homeodomain-like_sf"/>
</dbReference>
<evidence type="ECO:0000256" key="1">
    <source>
        <dbReference type="ARBA" id="ARBA00023015"/>
    </source>
</evidence>
<keyword evidence="1" id="KW-0805">Transcription regulation</keyword>
<dbReference type="RefSeq" id="WP_138643822.1">
    <property type="nucleotide sequence ID" value="NZ_VCKW01000015.1"/>
</dbReference>
<dbReference type="SUPFAM" id="SSF46689">
    <property type="entry name" value="Homeodomain-like"/>
    <property type="match status" value="1"/>
</dbReference>
<evidence type="ECO:0000313" key="6">
    <source>
        <dbReference type="EMBL" id="TMR06428.1"/>
    </source>
</evidence>
<dbReference type="Proteomes" id="UP000309174">
    <property type="component" value="Unassembled WGS sequence"/>
</dbReference>
<keyword evidence="3" id="KW-0804">Transcription</keyword>
<name>A0A5C4JJA1_9ACTN</name>
<dbReference type="PANTHER" id="PTHR30055">
    <property type="entry name" value="HTH-TYPE TRANSCRIPTIONAL REGULATOR RUTR"/>
    <property type="match status" value="1"/>
</dbReference>
<keyword evidence="2 4" id="KW-0238">DNA-binding</keyword>
<dbReference type="InterPro" id="IPR001647">
    <property type="entry name" value="HTH_TetR"/>
</dbReference>
<evidence type="ECO:0000256" key="3">
    <source>
        <dbReference type="ARBA" id="ARBA00023163"/>
    </source>
</evidence>
<dbReference type="SUPFAM" id="SSF48498">
    <property type="entry name" value="Tetracyclin repressor-like, C-terminal domain"/>
    <property type="match status" value="1"/>
</dbReference>